<keyword evidence="9" id="KW-1185">Reference proteome</keyword>
<dbReference type="PANTHER" id="PTHR31391:SF93">
    <property type="entry name" value="TF-B3 DOMAIN-CONTAINING PROTEIN"/>
    <property type="match status" value="1"/>
</dbReference>
<keyword evidence="3" id="KW-0238">DNA-binding</keyword>
<feature type="domain" description="TF-B3" evidence="7">
    <location>
        <begin position="19"/>
        <end position="112"/>
    </location>
</feature>
<dbReference type="Gramene" id="TraesCAD_scaffold_002021_01G000200.1">
    <property type="protein sequence ID" value="TraesCAD_scaffold_002021_01G000200.1"/>
    <property type="gene ID" value="TraesCAD_scaffold_002021_01G000200"/>
</dbReference>
<evidence type="ECO:0000259" key="7">
    <source>
        <dbReference type="PROSITE" id="PS50863"/>
    </source>
</evidence>
<keyword evidence="4" id="KW-0804">Transcription</keyword>
<dbReference type="Gramene" id="TraesCS4D03G0153400.1">
    <property type="protein sequence ID" value="TraesCS4D03G0153400.1.CDS"/>
    <property type="gene ID" value="TraesCS4D03G0153400"/>
</dbReference>
<proteinExistence type="predicted"/>
<evidence type="ECO:0000313" key="9">
    <source>
        <dbReference type="Proteomes" id="UP000019116"/>
    </source>
</evidence>
<dbReference type="PROSITE" id="PS50863">
    <property type="entry name" value="B3"/>
    <property type="match status" value="2"/>
</dbReference>
<dbReference type="OMA" id="TQYCDTY"/>
<accession>A0A3B6JET5</accession>
<evidence type="ECO:0000313" key="8">
    <source>
        <dbReference type="EnsemblPlants" id="TraesCS4D02G080500.1"/>
    </source>
</evidence>
<name>A0A3B6JET5_WHEAT</name>
<organism evidence="8">
    <name type="scientific">Triticum aestivum</name>
    <name type="common">Wheat</name>
    <dbReference type="NCBI Taxonomy" id="4565"/>
    <lineage>
        <taxon>Eukaryota</taxon>
        <taxon>Viridiplantae</taxon>
        <taxon>Streptophyta</taxon>
        <taxon>Embryophyta</taxon>
        <taxon>Tracheophyta</taxon>
        <taxon>Spermatophyta</taxon>
        <taxon>Magnoliopsida</taxon>
        <taxon>Liliopsida</taxon>
        <taxon>Poales</taxon>
        <taxon>Poaceae</taxon>
        <taxon>BOP clade</taxon>
        <taxon>Pooideae</taxon>
        <taxon>Triticodae</taxon>
        <taxon>Triticeae</taxon>
        <taxon>Triticinae</taxon>
        <taxon>Triticum</taxon>
    </lineage>
</organism>
<evidence type="ECO:0000256" key="4">
    <source>
        <dbReference type="ARBA" id="ARBA00023163"/>
    </source>
</evidence>
<keyword evidence="5" id="KW-0539">Nucleus</keyword>
<feature type="domain" description="TF-B3" evidence="7">
    <location>
        <begin position="244"/>
        <end position="343"/>
    </location>
</feature>
<comment type="subcellular location">
    <subcellularLocation>
        <location evidence="1">Nucleus</location>
    </subcellularLocation>
</comment>
<dbReference type="Gramene" id="TraesPARA_EIv1.0_1423810.1">
    <property type="protein sequence ID" value="TraesPARA_EIv1.0_1423810.1.CDS"/>
    <property type="gene ID" value="TraesPARA_EIv1.0_1423810"/>
</dbReference>
<dbReference type="InterPro" id="IPR003340">
    <property type="entry name" value="B3_DNA-bd"/>
</dbReference>
<evidence type="ECO:0000256" key="2">
    <source>
        <dbReference type="ARBA" id="ARBA00023015"/>
    </source>
</evidence>
<keyword evidence="2" id="KW-0805">Transcription regulation</keyword>
<feature type="compositionally biased region" description="Low complexity" evidence="6">
    <location>
        <begin position="141"/>
        <end position="152"/>
    </location>
</feature>
<evidence type="ECO:0000256" key="5">
    <source>
        <dbReference type="ARBA" id="ARBA00023242"/>
    </source>
</evidence>
<reference evidence="8" key="1">
    <citation type="submission" date="2018-08" db="EMBL/GenBank/DDBJ databases">
        <authorList>
            <person name="Rossello M."/>
        </authorList>
    </citation>
    <scope>NUCLEOTIDE SEQUENCE [LARGE SCALE GENOMIC DNA]</scope>
    <source>
        <strain evidence="8">cv. Chinese Spring</strain>
    </source>
</reference>
<dbReference type="GO" id="GO:0003677">
    <property type="term" value="F:DNA binding"/>
    <property type="evidence" value="ECO:0007669"/>
    <property type="project" value="UniProtKB-KW"/>
</dbReference>
<dbReference type="SMART" id="SM01019">
    <property type="entry name" value="B3"/>
    <property type="match status" value="2"/>
</dbReference>
<dbReference type="AlphaFoldDB" id="A0A3B6JET5"/>
<reference evidence="8" key="2">
    <citation type="submission" date="2018-10" db="UniProtKB">
        <authorList>
            <consortium name="EnsemblPlants"/>
        </authorList>
    </citation>
    <scope>IDENTIFICATION</scope>
</reference>
<dbReference type="STRING" id="4565.A0A3B6JET5"/>
<dbReference type="Gramene" id="TraesKAR4D01G0041570.1">
    <property type="protein sequence ID" value="cds.TraesKAR4D01G0041570.1"/>
    <property type="gene ID" value="TraesKAR4D01G0041570"/>
</dbReference>
<dbReference type="InterPro" id="IPR015300">
    <property type="entry name" value="DNA-bd_pseudobarrel_sf"/>
</dbReference>
<dbReference type="SUPFAM" id="SSF101936">
    <property type="entry name" value="DNA-binding pseudobarrel domain"/>
    <property type="match status" value="2"/>
</dbReference>
<dbReference type="PANTHER" id="PTHR31391">
    <property type="entry name" value="B3 DOMAIN-CONTAINING PROTEIN OS11G0197600-RELATED"/>
    <property type="match status" value="1"/>
</dbReference>
<feature type="region of interest" description="Disordered" evidence="6">
    <location>
        <begin position="129"/>
        <end position="217"/>
    </location>
</feature>
<dbReference type="CDD" id="cd10017">
    <property type="entry name" value="B3_DNA"/>
    <property type="match status" value="2"/>
</dbReference>
<protein>
    <recommendedName>
        <fullName evidence="7">TF-B3 domain-containing protein</fullName>
    </recommendedName>
</protein>
<dbReference type="GO" id="GO:0005634">
    <property type="term" value="C:nucleus"/>
    <property type="evidence" value="ECO:0007669"/>
    <property type="project" value="UniProtKB-SubCell"/>
</dbReference>
<sequence length="345" mass="39066">MRNSCECCKRYWSHLHGKVKCFFTHMDRNSNHSMVIPESFVNYFGWKLSGTIELEAPNGNVYDVGITERRNKTVLRSGWQAFVNANHIVESDSLMFRYRGNCRFKVVVFDSSGCEKVVSCTARMQSNINDQEPSTNLTDISTSSSDGNTHSSARGRSYDWQSGSSGHHRKRAKKDALSSPSEDSSGEDSPYEHESSKSEDTKRIGITPEHDDTDPYMMSLGARLTQGQKKKVLEKVGAIASDLHIYVAVMTTTSVRVSLTFATKYCDTYLRKGSRSLVFQAEGKSQQWHGELHDNNRSLRISGGWTSFASDNNLREGDICLFELMKNKVGLKQKMMVYIIRRERC</sequence>
<evidence type="ECO:0000256" key="1">
    <source>
        <dbReference type="ARBA" id="ARBA00004123"/>
    </source>
</evidence>
<feature type="compositionally biased region" description="Polar residues" evidence="6">
    <location>
        <begin position="129"/>
        <end position="140"/>
    </location>
</feature>
<dbReference type="Gramene" id="TraesCS4D02G080500.1">
    <property type="protein sequence ID" value="TraesCS4D02G080500.1"/>
    <property type="gene ID" value="TraesCS4D02G080500"/>
</dbReference>
<dbReference type="InterPro" id="IPR044837">
    <property type="entry name" value="REM16-like"/>
</dbReference>
<feature type="compositionally biased region" description="Basic and acidic residues" evidence="6">
    <location>
        <begin position="190"/>
        <end position="203"/>
    </location>
</feature>
<dbReference type="Gramene" id="TraesWEE_scaffold_017921_01G000300.1">
    <property type="protein sequence ID" value="TraesWEE_scaffold_017921_01G000300.1"/>
    <property type="gene ID" value="TraesWEE_scaffold_017921_01G000300"/>
</dbReference>
<dbReference type="Gramene" id="TraesROB_scaffold_028985_01G000100.1">
    <property type="protein sequence ID" value="TraesROB_scaffold_028985_01G000100.1"/>
    <property type="gene ID" value="TraesROB_scaffold_028985_01G000100"/>
</dbReference>
<dbReference type="SMR" id="A0A3B6JET5"/>
<dbReference type="Gramene" id="TraesRN4D0100159100.1">
    <property type="protein sequence ID" value="TraesRN4D0100159100.1"/>
    <property type="gene ID" value="TraesRN4D0100159100"/>
</dbReference>
<dbReference type="Pfam" id="PF02362">
    <property type="entry name" value="B3"/>
    <property type="match status" value="2"/>
</dbReference>
<dbReference type="Proteomes" id="UP000019116">
    <property type="component" value="Chromosome 4D"/>
</dbReference>
<dbReference type="Gramene" id="TraesCLE_scaffold_010092_01G000100.1">
    <property type="protein sequence ID" value="TraesCLE_scaffold_010092_01G000100.1"/>
    <property type="gene ID" value="TraesCLE_scaffold_010092_01G000100"/>
</dbReference>
<dbReference type="Gene3D" id="2.40.330.10">
    <property type="entry name" value="DNA-binding pseudobarrel domain"/>
    <property type="match status" value="2"/>
</dbReference>
<dbReference type="EnsemblPlants" id="TraesCS4D02G080500.1">
    <property type="protein sequence ID" value="TraesCS4D02G080500.1"/>
    <property type="gene ID" value="TraesCS4D02G080500"/>
</dbReference>
<evidence type="ECO:0000256" key="6">
    <source>
        <dbReference type="SAM" id="MobiDB-lite"/>
    </source>
</evidence>
<evidence type="ECO:0000256" key="3">
    <source>
        <dbReference type="ARBA" id="ARBA00023125"/>
    </source>
</evidence>